<evidence type="ECO:0000259" key="1">
    <source>
        <dbReference type="PROSITE" id="PS51352"/>
    </source>
</evidence>
<proteinExistence type="predicted"/>
<dbReference type="SUPFAM" id="SSF52833">
    <property type="entry name" value="Thioredoxin-like"/>
    <property type="match status" value="1"/>
</dbReference>
<dbReference type="EMBL" id="JAYGHX010000004">
    <property type="protein sequence ID" value="MEA5391362.1"/>
    <property type="molecule type" value="Genomic_DNA"/>
</dbReference>
<dbReference type="Proteomes" id="UP001304461">
    <property type="component" value="Unassembled WGS sequence"/>
</dbReference>
<comment type="caution">
    <text evidence="2">The sequence shown here is derived from an EMBL/GenBank/DDBJ whole genome shotgun (WGS) entry which is preliminary data.</text>
</comment>
<feature type="domain" description="Thioredoxin" evidence="1">
    <location>
        <begin position="9"/>
        <end position="165"/>
    </location>
</feature>
<dbReference type="PANTHER" id="PTHR43640">
    <property type="entry name" value="OS07G0260300 PROTEIN"/>
    <property type="match status" value="1"/>
</dbReference>
<name>A0ABU5RUF0_9CYAN</name>
<evidence type="ECO:0000313" key="3">
    <source>
        <dbReference type="Proteomes" id="UP001304461"/>
    </source>
</evidence>
<dbReference type="InterPro" id="IPR036249">
    <property type="entry name" value="Thioredoxin-like_sf"/>
</dbReference>
<dbReference type="Pfam" id="PF00578">
    <property type="entry name" value="AhpC-TSA"/>
    <property type="match status" value="1"/>
</dbReference>
<dbReference type="CDD" id="cd02969">
    <property type="entry name" value="PRX_like1"/>
    <property type="match status" value="1"/>
</dbReference>
<evidence type="ECO:0000313" key="2">
    <source>
        <dbReference type="EMBL" id="MEA5391362.1"/>
    </source>
</evidence>
<dbReference type="InterPro" id="IPR013766">
    <property type="entry name" value="Thioredoxin_domain"/>
</dbReference>
<accession>A0ABU5RUF0</accession>
<reference evidence="2 3" key="1">
    <citation type="submission" date="2023-12" db="EMBL/GenBank/DDBJ databases">
        <title>Baltic Sea Cyanobacteria.</title>
        <authorList>
            <person name="Delbaje E."/>
            <person name="Fewer D.P."/>
            <person name="Shishido T.K."/>
        </authorList>
    </citation>
    <scope>NUCLEOTIDE SEQUENCE [LARGE SCALE GENOMIC DNA]</scope>
    <source>
        <strain evidence="2 3">UHCC 0139</strain>
    </source>
</reference>
<dbReference type="InterPro" id="IPR047262">
    <property type="entry name" value="PRX-like1"/>
</dbReference>
<organism evidence="2 3">
    <name type="scientific">Cyanobium gracile UHCC 0139</name>
    <dbReference type="NCBI Taxonomy" id="3110308"/>
    <lineage>
        <taxon>Bacteria</taxon>
        <taxon>Bacillati</taxon>
        <taxon>Cyanobacteriota</taxon>
        <taxon>Cyanophyceae</taxon>
        <taxon>Synechococcales</taxon>
        <taxon>Prochlorococcaceae</taxon>
        <taxon>Cyanobium</taxon>
    </lineage>
</organism>
<dbReference type="InterPro" id="IPR000866">
    <property type="entry name" value="AhpC/TSA"/>
</dbReference>
<dbReference type="RefSeq" id="WP_323305393.1">
    <property type="nucleotide sequence ID" value="NZ_JAYGHX010000004.1"/>
</dbReference>
<gene>
    <name evidence="2" type="ORF">VB738_08830</name>
</gene>
<dbReference type="Gene3D" id="3.40.30.10">
    <property type="entry name" value="Glutaredoxin"/>
    <property type="match status" value="1"/>
</dbReference>
<keyword evidence="3" id="KW-1185">Reference proteome</keyword>
<sequence>MVLTSSTMLPLGTPLPLDAMRAALRPVSGGPLAAAAPAGSPVLVLFLCPHCPFVKHVEAELTRLQGDLEGQAGLIGLCSNSTASHPQDGPAGMAAQAAACGWTFPYLQDPDQGVARAFRAACTPDVFLFDRAHRLAYRGQLDGSRPGGEPCDGRDLRAALAALLEGRPVPEPQRPAIGCNIKWRAGAEPPWFGG</sequence>
<dbReference type="PROSITE" id="PS51352">
    <property type="entry name" value="THIOREDOXIN_2"/>
    <property type="match status" value="1"/>
</dbReference>
<protein>
    <submittedName>
        <fullName evidence="2">Thioredoxin family protein</fullName>
    </submittedName>
</protein>
<dbReference type="PANTHER" id="PTHR43640:SF1">
    <property type="entry name" value="THIOREDOXIN-DEPENDENT PEROXIREDOXIN"/>
    <property type="match status" value="1"/>
</dbReference>